<feature type="chain" id="PRO_5002137603" evidence="2">
    <location>
        <begin position="27"/>
        <end position="1068"/>
    </location>
</feature>
<dbReference type="OrthoDB" id="1904694at2"/>
<keyword evidence="1 2" id="KW-0732">Signal</keyword>
<dbReference type="InterPro" id="IPR014755">
    <property type="entry name" value="Cu-Rt/internalin_Ig-like"/>
</dbReference>
<dbReference type="STRING" id="29341.RSJ17_19990"/>
<feature type="signal peptide" evidence="2">
    <location>
        <begin position="1"/>
        <end position="26"/>
    </location>
</feature>
<evidence type="ECO:0000256" key="1">
    <source>
        <dbReference type="ARBA" id="ARBA00022729"/>
    </source>
</evidence>
<feature type="domain" description="SbsA Ig-like" evidence="3">
    <location>
        <begin position="617"/>
        <end position="713"/>
    </location>
</feature>
<dbReference type="InterPro" id="IPR032812">
    <property type="entry name" value="SbsA_Ig"/>
</dbReference>
<dbReference type="Gene3D" id="2.60.40.1220">
    <property type="match status" value="5"/>
</dbReference>
<reference evidence="4 5" key="1">
    <citation type="journal article" date="2015" name="Infect. Genet. Evol.">
        <title>Genomic sequences of six botulinum neurotoxin-producing strains representing three clostridial species illustrate the mobility and diversity of botulinum neurotoxin genes.</title>
        <authorList>
            <person name="Smith T.J."/>
            <person name="Hill K.K."/>
            <person name="Xie G."/>
            <person name="Foley B.T."/>
            <person name="Williamson C.H."/>
            <person name="Foster J.T."/>
            <person name="Johnson S.L."/>
            <person name="Chertkov O."/>
            <person name="Teshima H."/>
            <person name="Gibbons H.S."/>
            <person name="Johnsky L.A."/>
            <person name="Karavis M.A."/>
            <person name="Smith L.A."/>
        </authorList>
    </citation>
    <scope>NUCLEOTIDE SEQUENCE [LARGE SCALE GENOMIC DNA]</scope>
    <source>
        <strain evidence="4 5">CDC 2741</strain>
    </source>
</reference>
<dbReference type="AlphaFoldDB" id="A0A0C1QZJ9"/>
<dbReference type="Gene3D" id="3.40.50.12090">
    <property type="match status" value="2"/>
</dbReference>
<comment type="caution">
    <text evidence="4">The sequence shown here is derived from an EMBL/GenBank/DDBJ whole genome shotgun (WGS) entry which is preliminary data.</text>
</comment>
<dbReference type="InterPro" id="IPR051922">
    <property type="entry name" value="Bact_Sporulation_Assoc"/>
</dbReference>
<evidence type="ECO:0000259" key="3">
    <source>
        <dbReference type="Pfam" id="PF13205"/>
    </source>
</evidence>
<sequence length="1068" mass="117394">MKKSSKVISGLLLASTFATMNSNVFAVETNKTIEKKLLAGNNRYETAVKVSSKWSKSDNIVLVNAMAIADALSATPFAKLKDAPILLTDSGKLTEATGKRIKELGAKNVFVVGGEGVISKDVVKELEQSGLKVERISGVNRFETSVKIAEKLNPKKVAVVNGLNGRLADALSVAGAAAENNIAILLTNGTSLGEVKDMAKGKEAIVVGGEGVVSNSIKDDLKAERLGGANRSETNAEVVRKFYGGKALKSIYVAKDGAVQENQLVDALSAGPVAGKEGAPIILAGSKLSLSQETFLKSQSKVEEVTLVGGGISDNTTESIASALGGKFRDPSQVVEKAEVSSVKATNLKEVDVTFGIKVDKDSAEDVSNYSINNSGEIESIELLEDEKTARLTMKKPLANQEKYKIKVEKILAKNNELIYAKDIVFTPIDSTYPEVKQVINLGTKAIKIVFSEPVNTVPINNIKLDGKKFSGSANITGREVVLTPYDKDLLKPGEYKLSIEGVTDFNNFKSIYSEHKLNVVEDKTPPRIDKAVATSEKLVITFSEDVDPSTVKIDNVYYKVADRKIKANDMKKLSGNKYEFYFSTSANRLPGYETTMYIDYVEDYSGNRIRENTVKVRPELDQTKPEVKNVTLSPNRKQITVTFNKNMHDDSQNTKYFTIKDEKDNGVSIKGVKFADGDRKIITIELYNELPQGKNIIKISGLRDATQNQNLIKDYSKEIVVRDTTPPTLESISSDGRTRTIVLTFSKKMDISTLESTSSYLINFNGIMIPLPGETSITPIQGGKGVRLILPEEIDNQYVNFGSNLTEIQLTTLKDEAGNILKDYMVKKPVVKESKAKVANIYSEDIKNGNAITEDKRTIKVKFDQTIQGASKNDFKLNLKGIEIQDVITNDSSIVTIKTDRDMPTDTQDLTGNDLILRINDGNSIRTSAGSGVDNSNKIKIVDKTAPEVPEDKREYSVDIANTSRAEVWMPFSEELYRENPALFAHDLIITSSLDEKVRLTPTIDYTTSLSSDGKTIKVLIKNTEATKGKQTRYKIEIKENANFIQDLNKNKANRKEPLETDRNLEF</sequence>
<dbReference type="FunFam" id="3.40.50.12090:FF:000001">
    <property type="entry name" value="Cell surface protein"/>
    <property type="match status" value="1"/>
</dbReference>
<dbReference type="InterPro" id="IPR007253">
    <property type="entry name" value="Cell_wall-bd_2"/>
</dbReference>
<evidence type="ECO:0000256" key="2">
    <source>
        <dbReference type="SAM" id="SignalP"/>
    </source>
</evidence>
<keyword evidence="5" id="KW-1185">Reference proteome</keyword>
<dbReference type="Pfam" id="PF04122">
    <property type="entry name" value="CW_binding_2"/>
    <property type="match status" value="3"/>
</dbReference>
<dbReference type="EMBL" id="AYSO01000016">
    <property type="protein sequence ID" value="KIE46537.1"/>
    <property type="molecule type" value="Genomic_DNA"/>
</dbReference>
<proteinExistence type="predicted"/>
<dbReference type="RefSeq" id="WP_052268074.1">
    <property type="nucleotide sequence ID" value="NZ_AYSO01000016.1"/>
</dbReference>
<organism evidence="4 5">
    <name type="scientific">Clostridium argentinense CDC 2741</name>
    <dbReference type="NCBI Taxonomy" id="1418104"/>
    <lineage>
        <taxon>Bacteria</taxon>
        <taxon>Bacillati</taxon>
        <taxon>Bacillota</taxon>
        <taxon>Clostridia</taxon>
        <taxon>Eubacteriales</taxon>
        <taxon>Clostridiaceae</taxon>
        <taxon>Clostridium</taxon>
    </lineage>
</organism>
<dbReference type="Proteomes" id="UP000031366">
    <property type="component" value="Unassembled WGS sequence"/>
</dbReference>
<dbReference type="Pfam" id="PF13205">
    <property type="entry name" value="Big_5"/>
    <property type="match status" value="1"/>
</dbReference>
<dbReference type="PANTHER" id="PTHR30032:SF8">
    <property type="entry name" value="GERMINATION-SPECIFIC N-ACETYLMURAMOYL-L-ALANINE AMIDASE"/>
    <property type="match status" value="1"/>
</dbReference>
<protein>
    <submittedName>
        <fullName evidence="4">CopC domain protein</fullName>
    </submittedName>
</protein>
<evidence type="ECO:0000313" key="4">
    <source>
        <dbReference type="EMBL" id="KIE46537.1"/>
    </source>
</evidence>
<name>A0A0C1QZJ9_9CLOT</name>
<dbReference type="PANTHER" id="PTHR30032">
    <property type="entry name" value="N-ACETYLMURAMOYL-L-ALANINE AMIDASE-RELATED"/>
    <property type="match status" value="1"/>
</dbReference>
<evidence type="ECO:0000313" key="5">
    <source>
        <dbReference type="Proteomes" id="UP000031366"/>
    </source>
</evidence>
<gene>
    <name evidence="4" type="ORF">U732_3190</name>
</gene>
<accession>A0A0C1QZJ9</accession>